<evidence type="ECO:0000313" key="3">
    <source>
        <dbReference type="Proteomes" id="UP000405805"/>
    </source>
</evidence>
<evidence type="ECO:0000313" key="2">
    <source>
        <dbReference type="EMBL" id="MQO11031.1"/>
    </source>
</evidence>
<proteinExistence type="predicted"/>
<evidence type="ECO:0000259" key="1">
    <source>
        <dbReference type="Pfam" id="PF18863"/>
    </source>
</evidence>
<dbReference type="RefSeq" id="WP_153098115.1">
    <property type="nucleotide sequence ID" value="NZ_VZBP01000191.1"/>
</dbReference>
<organism evidence="2 3">
    <name type="scientific">Segatella copri</name>
    <dbReference type="NCBI Taxonomy" id="165179"/>
    <lineage>
        <taxon>Bacteria</taxon>
        <taxon>Pseudomonadati</taxon>
        <taxon>Bacteroidota</taxon>
        <taxon>Bacteroidia</taxon>
        <taxon>Bacteroidales</taxon>
        <taxon>Prevotellaceae</taxon>
        <taxon>Segatella</taxon>
    </lineage>
</organism>
<feature type="domain" description="HEPN AbiJ-N-terminal" evidence="1">
    <location>
        <begin position="3"/>
        <end position="169"/>
    </location>
</feature>
<sequence length="307" mass="35249">MKYFSDNEQGMPPRTLTEINVAIWNGIVLIINEFIANSSLAASFPERCYDSGEICGCDEAALGDGIKSIIPNLGMGLNRLTEPIVSPFGIDIEAQDINTYAVLDLVEYIHHNIKDVRQIGNYHTFFKHYHYCIDDRGANRKVFQEKINELFERNGLNYTLTDAGQIERVVPLPLNLIIHRVVNTKDPELNRLVSDAAGKIRLPKLEDRKLALDKLWDAFERSKTYFLEDGKVDKRKSVDRVLDNLSGNDANFRLLLNNECLTLTKIGNDFQIRHYEKGKIAIENSDEIDYLFYRMFSYINLFSKCID</sequence>
<accession>A0AA91A749</accession>
<name>A0AA91A749_9BACT</name>
<dbReference type="AlphaFoldDB" id="A0AA91A749"/>
<dbReference type="EMBL" id="VZBP01000191">
    <property type="protein sequence ID" value="MQO11031.1"/>
    <property type="molecule type" value="Genomic_DNA"/>
</dbReference>
<dbReference type="Proteomes" id="UP000405805">
    <property type="component" value="Unassembled WGS sequence"/>
</dbReference>
<comment type="caution">
    <text evidence="2">The sequence shown here is derived from an EMBL/GenBank/DDBJ whole genome shotgun (WGS) entry which is preliminary data.</text>
</comment>
<dbReference type="InterPro" id="IPR049503">
    <property type="entry name" value="AbiJ_NTD4"/>
</dbReference>
<gene>
    <name evidence="2" type="ORF">F7D57_15215</name>
</gene>
<protein>
    <recommendedName>
        <fullName evidence="1">HEPN AbiJ-N-terminal domain-containing protein</fullName>
    </recommendedName>
</protein>
<dbReference type="Pfam" id="PF18863">
    <property type="entry name" value="AbiJ_NTD4"/>
    <property type="match status" value="1"/>
</dbReference>
<reference evidence="3" key="1">
    <citation type="submission" date="2019-09" db="EMBL/GenBank/DDBJ databases">
        <title>Distinct polysaccharide growth profiles of human intestinal Prevotella copri isolates.</title>
        <authorList>
            <person name="Fehlner-Peach H."/>
            <person name="Magnabosco C."/>
            <person name="Raghavan V."/>
            <person name="Scher J.U."/>
            <person name="Tett A."/>
            <person name="Cox L.M."/>
            <person name="Gottsegen C."/>
            <person name="Watters A."/>
            <person name="Wiltshire- Gordon J.D."/>
            <person name="Segata N."/>
            <person name="Bonneau R."/>
            <person name="Littman D.R."/>
        </authorList>
    </citation>
    <scope>NUCLEOTIDE SEQUENCE [LARGE SCALE GENOMIC DNA]</scope>
    <source>
        <strain evidence="3">iA624</strain>
    </source>
</reference>